<keyword evidence="1" id="KW-0812">Transmembrane</keyword>
<keyword evidence="3" id="KW-1185">Reference proteome</keyword>
<evidence type="ECO:0000256" key="1">
    <source>
        <dbReference type="SAM" id="Phobius"/>
    </source>
</evidence>
<protein>
    <submittedName>
        <fullName evidence="2">Uncharacterized protein</fullName>
    </submittedName>
</protein>
<dbReference type="RefSeq" id="WP_166585602.1">
    <property type="nucleotide sequence ID" value="NZ_WWEO01000041.1"/>
</dbReference>
<keyword evidence="1" id="KW-1133">Transmembrane helix</keyword>
<dbReference type="EMBL" id="WWEO01000041">
    <property type="protein sequence ID" value="NCD69646.1"/>
    <property type="molecule type" value="Genomic_DNA"/>
</dbReference>
<reference evidence="2" key="2">
    <citation type="submission" date="2020-10" db="EMBL/GenBank/DDBJ databases">
        <title>Mucilaginibacter sp. nov., isolated from soil.</title>
        <authorList>
            <person name="Jeon C.O."/>
        </authorList>
    </citation>
    <scope>NUCLEOTIDE SEQUENCE</scope>
    <source>
        <strain evidence="2">R11</strain>
    </source>
</reference>
<feature type="transmembrane region" description="Helical" evidence="1">
    <location>
        <begin position="12"/>
        <end position="32"/>
    </location>
</feature>
<evidence type="ECO:0000313" key="3">
    <source>
        <dbReference type="Proteomes" id="UP000638732"/>
    </source>
</evidence>
<name>A0A965ZH55_9SPHI</name>
<keyword evidence="1" id="KW-0472">Membrane</keyword>
<comment type="caution">
    <text evidence="2">The sequence shown here is derived from an EMBL/GenBank/DDBJ whole genome shotgun (WGS) entry which is preliminary data.</text>
</comment>
<proteinExistence type="predicted"/>
<sequence length="299" mass="32761">MNIRNLSTKPGFEFIFSVGIAAIFILPAAVMAQSNRNIEVNINNGDTIVNGRNIKSLSPVERDQAMKDINTIKGVRRGDRRMEIHIDRKGDDNDGLGYADNIVKTPDGYIVEDNSKKQLHLKRIMKDTTKYTMKFKFDDGQAMDFRGPDGPGGGMGMAYVPGPPPRMRMRGMEMKRRGSQSFSYSNVDASGVETNVSYRVADKENRMDDGDGPEVSPLPLTDLKLIADFTTGKTQLTFSLPTKAPATAELTDGNGAVVFKDKVAGGSFNKSIAMPLNGHYNLVVKQGGKTASKVIFKQD</sequence>
<dbReference type="Proteomes" id="UP000638732">
    <property type="component" value="Unassembled WGS sequence"/>
</dbReference>
<accession>A0A965ZH55</accession>
<organism evidence="2 3">
    <name type="scientific">Mucilaginibacter agri</name>
    <dbReference type="NCBI Taxonomy" id="2695265"/>
    <lineage>
        <taxon>Bacteria</taxon>
        <taxon>Pseudomonadati</taxon>
        <taxon>Bacteroidota</taxon>
        <taxon>Sphingobacteriia</taxon>
        <taxon>Sphingobacteriales</taxon>
        <taxon>Sphingobacteriaceae</taxon>
        <taxon>Mucilaginibacter</taxon>
    </lineage>
</organism>
<gene>
    <name evidence="2" type="ORF">GSY63_09790</name>
</gene>
<dbReference type="AlphaFoldDB" id="A0A965ZH55"/>
<reference evidence="2" key="1">
    <citation type="submission" date="2020-01" db="EMBL/GenBank/DDBJ databases">
        <authorList>
            <person name="Seo Y.L."/>
        </authorList>
    </citation>
    <scope>NUCLEOTIDE SEQUENCE</scope>
    <source>
        <strain evidence="2">R11</strain>
    </source>
</reference>
<evidence type="ECO:0000313" key="2">
    <source>
        <dbReference type="EMBL" id="NCD69646.1"/>
    </source>
</evidence>